<feature type="coiled-coil region" evidence="4">
    <location>
        <begin position="105"/>
        <end position="132"/>
    </location>
</feature>
<dbReference type="eggNOG" id="COG0845">
    <property type="taxonomic scope" value="Bacteria"/>
</dbReference>
<dbReference type="Proteomes" id="UP000005522">
    <property type="component" value="Chromosome"/>
</dbReference>
<evidence type="ECO:0000256" key="3">
    <source>
        <dbReference type="ARBA" id="ARBA00022448"/>
    </source>
</evidence>
<organism evidence="9 10">
    <name type="scientific">Acidithiobacillus caldus (strain ATCC 51756 / DSM 8584 / KU)</name>
    <dbReference type="NCBI Taxonomy" id="637389"/>
    <lineage>
        <taxon>Bacteria</taxon>
        <taxon>Pseudomonadati</taxon>
        <taxon>Pseudomonadota</taxon>
        <taxon>Acidithiobacillia</taxon>
        <taxon>Acidithiobacillales</taxon>
        <taxon>Acidithiobacillaceae</taxon>
        <taxon>Acidithiobacillus</taxon>
    </lineage>
</organism>
<feature type="domain" description="Multidrug resistance protein MdtA-like barrel-sandwich hybrid" evidence="7">
    <location>
        <begin position="65"/>
        <end position="200"/>
    </location>
</feature>
<evidence type="ECO:0000259" key="8">
    <source>
        <dbReference type="Pfam" id="PF25967"/>
    </source>
</evidence>
<comment type="similarity">
    <text evidence="2">Belongs to the membrane fusion protein (MFP) (TC 8.A.1) family.</text>
</comment>
<dbReference type="GeneID" id="92931698"/>
<reference evidence="9 10" key="1">
    <citation type="journal article" date="2009" name="J. Bacteriol.">
        <title>Draft genome sequence of the extremely acidophilic bacterium Acidithiobacillus caldus ATCC 51756 reveals metabolic versatility in the genus Acidithiobacillus.</title>
        <authorList>
            <person name="Valdes J."/>
            <person name="Quatrini R."/>
            <person name="Hallberg K."/>
            <person name="Dopson M."/>
            <person name="Valenzuela P.D."/>
            <person name="Holmes D.S."/>
        </authorList>
    </citation>
    <scope>NUCLEOTIDE SEQUENCE [LARGE SCALE GENOMIC DNA]</scope>
    <source>
        <strain evidence="10">ATCC 51756 / DSM 8584 / KU</strain>
    </source>
</reference>
<dbReference type="AlphaFoldDB" id="A0A059ZUT8"/>
<evidence type="ECO:0000256" key="5">
    <source>
        <dbReference type="SAM" id="SignalP"/>
    </source>
</evidence>
<dbReference type="RefSeq" id="WP_004872365.1">
    <property type="nucleotide sequence ID" value="NZ_CP005986.1"/>
</dbReference>
<dbReference type="InterPro" id="IPR058627">
    <property type="entry name" value="MdtA-like_C"/>
</dbReference>
<protein>
    <submittedName>
        <fullName evidence="9">Putative Co/Zn/Cd efflux system membrane fusion protein</fullName>
    </submittedName>
</protein>
<dbReference type="PANTHER" id="PTHR30469:SF15">
    <property type="entry name" value="HLYD FAMILY OF SECRETION PROTEINS"/>
    <property type="match status" value="1"/>
</dbReference>
<dbReference type="Pfam" id="PF25917">
    <property type="entry name" value="BSH_RND"/>
    <property type="match status" value="1"/>
</dbReference>
<dbReference type="Gene3D" id="1.10.287.470">
    <property type="entry name" value="Helix hairpin bin"/>
    <property type="match status" value="1"/>
</dbReference>
<keyword evidence="5" id="KW-0732">Signal</keyword>
<evidence type="ECO:0000313" key="10">
    <source>
        <dbReference type="Proteomes" id="UP000005522"/>
    </source>
</evidence>
<dbReference type="Pfam" id="PF25876">
    <property type="entry name" value="HH_MFP_RND"/>
    <property type="match status" value="1"/>
</dbReference>
<comment type="subcellular location">
    <subcellularLocation>
        <location evidence="1">Cell envelope</location>
    </subcellularLocation>
</comment>
<dbReference type="GO" id="GO:0015562">
    <property type="term" value="F:efflux transmembrane transporter activity"/>
    <property type="evidence" value="ECO:0007669"/>
    <property type="project" value="InterPro"/>
</dbReference>
<dbReference type="InterPro" id="IPR058625">
    <property type="entry name" value="MdtA-like_BSH"/>
</dbReference>
<feature type="signal peptide" evidence="5">
    <location>
        <begin position="1"/>
        <end position="22"/>
    </location>
</feature>
<evidence type="ECO:0000256" key="4">
    <source>
        <dbReference type="SAM" id="Coils"/>
    </source>
</evidence>
<keyword evidence="3" id="KW-0813">Transport</keyword>
<dbReference type="SUPFAM" id="SSF111369">
    <property type="entry name" value="HlyD-like secretion proteins"/>
    <property type="match status" value="1"/>
</dbReference>
<dbReference type="HOGENOM" id="CLU_018816_1_4_6"/>
<feature type="domain" description="Multidrug resistance protein MdtA-like C-terminal permuted SH3" evidence="8">
    <location>
        <begin position="287"/>
        <end position="342"/>
    </location>
</feature>
<dbReference type="Gene3D" id="2.40.30.170">
    <property type="match status" value="1"/>
</dbReference>
<proteinExistence type="inferred from homology"/>
<evidence type="ECO:0000256" key="2">
    <source>
        <dbReference type="ARBA" id="ARBA00009477"/>
    </source>
</evidence>
<evidence type="ECO:0000259" key="6">
    <source>
        <dbReference type="Pfam" id="PF25876"/>
    </source>
</evidence>
<name>A0A059ZUT8_ACICK</name>
<dbReference type="InterPro" id="IPR006143">
    <property type="entry name" value="RND_pump_MFP"/>
</dbReference>
<accession>A0A059ZUT8</accession>
<dbReference type="Pfam" id="PF25967">
    <property type="entry name" value="RND-MFP_C"/>
    <property type="match status" value="1"/>
</dbReference>
<dbReference type="Gene3D" id="2.40.50.100">
    <property type="match status" value="1"/>
</dbReference>
<dbReference type="GO" id="GO:1990281">
    <property type="term" value="C:efflux pump complex"/>
    <property type="evidence" value="ECO:0007669"/>
    <property type="project" value="TreeGrafter"/>
</dbReference>
<dbReference type="KEGG" id="acz:Acaty_c1499"/>
<keyword evidence="4" id="KW-0175">Coiled coil</keyword>
<dbReference type="InterPro" id="IPR058624">
    <property type="entry name" value="MdtA-like_HH"/>
</dbReference>
<dbReference type="EMBL" id="CP005986">
    <property type="protein sequence ID" value="AIA55365.1"/>
    <property type="molecule type" value="Genomic_DNA"/>
</dbReference>
<feature type="chain" id="PRO_5001584665" evidence="5">
    <location>
        <begin position="23"/>
        <end position="361"/>
    </location>
</feature>
<evidence type="ECO:0000256" key="1">
    <source>
        <dbReference type="ARBA" id="ARBA00004196"/>
    </source>
</evidence>
<dbReference type="Gene3D" id="2.40.420.20">
    <property type="match status" value="1"/>
</dbReference>
<evidence type="ECO:0000313" key="9">
    <source>
        <dbReference type="EMBL" id="AIA55365.1"/>
    </source>
</evidence>
<feature type="domain" description="Multidrug resistance protein MdtA-like alpha-helical hairpin" evidence="6">
    <location>
        <begin position="105"/>
        <end position="174"/>
    </location>
</feature>
<evidence type="ECO:0000259" key="7">
    <source>
        <dbReference type="Pfam" id="PF25917"/>
    </source>
</evidence>
<sequence>MNAAKRPWLAGGLVLALSLGLAACGKSPREAPTAGATVQAQVLTLKSSAEKGYSSVPGTVVAAQQVQLSSRLSGYLRHLDLRVGQAVQRGQLLFEVDPATADSQVQQARASLAQAEANLANARSNYERFKHLYAQGAIPAKQWDEVQAQYRMAEAQAAAARAGIASAQANLGYARVTAPFAGVITEKFLQNGDLVAPGRPVLTLADPSHLEVQASVGSRLFAALRQGETVPVLADGHTIDARVLDLVAVADSETHTHLVKLTLPADSPVQAGDYVQVQIPSPSRQGISVPRSALLDRAGIPGVFVVDAKGIAHYRLVRPGAEVGSEVEILAGLVAGERIVVDPSADLINGSRVVPAGAQHG</sequence>
<dbReference type="PROSITE" id="PS51257">
    <property type="entry name" value="PROKAR_LIPOPROTEIN"/>
    <property type="match status" value="1"/>
</dbReference>
<dbReference type="PANTHER" id="PTHR30469">
    <property type="entry name" value="MULTIDRUG RESISTANCE PROTEIN MDTA"/>
    <property type="match status" value="1"/>
</dbReference>
<dbReference type="NCBIfam" id="TIGR01730">
    <property type="entry name" value="RND_mfp"/>
    <property type="match status" value="1"/>
</dbReference>
<gene>
    <name evidence="9" type="ORF">Acaty_c1499</name>
</gene>